<dbReference type="PANTHER" id="PTHR31308">
    <property type="match status" value="1"/>
</dbReference>
<dbReference type="Gene3D" id="2.60.40.1180">
    <property type="entry name" value="Golgi alpha-mannosidase II"/>
    <property type="match status" value="1"/>
</dbReference>
<dbReference type="InterPro" id="IPR013780">
    <property type="entry name" value="Glyco_hydro_b"/>
</dbReference>
<reference evidence="8 9" key="1">
    <citation type="submission" date="2016-02" db="EMBL/GenBank/DDBJ databases">
        <title>Genome analysis of coral dinoflagellate symbionts highlights evolutionary adaptations to a symbiotic lifestyle.</title>
        <authorList>
            <person name="Aranda M."/>
            <person name="Li Y."/>
            <person name="Liew Y.J."/>
            <person name="Baumgarten S."/>
            <person name="Simakov O."/>
            <person name="Wilson M."/>
            <person name="Piel J."/>
            <person name="Ashoor H."/>
            <person name="Bougouffa S."/>
            <person name="Bajic V.B."/>
            <person name="Ryu T."/>
            <person name="Ravasi T."/>
            <person name="Bayer T."/>
            <person name="Micklem G."/>
            <person name="Kim H."/>
            <person name="Bhak J."/>
            <person name="Lajeunesse T.C."/>
            <person name="Voolstra C.R."/>
        </authorList>
    </citation>
    <scope>NUCLEOTIDE SEQUENCE [LARGE SCALE GENOMIC DNA]</scope>
    <source>
        <strain evidence="8 9">CCMP2467</strain>
    </source>
</reference>
<gene>
    <name evidence="8" type="ORF">AK812_SmicGene41087</name>
</gene>
<dbReference type="Pfam" id="PF18564">
    <property type="entry name" value="Glyco_hydro_5_C"/>
    <property type="match status" value="1"/>
</dbReference>
<evidence type="ECO:0000259" key="7">
    <source>
        <dbReference type="Pfam" id="PF18564"/>
    </source>
</evidence>
<evidence type="ECO:0000256" key="3">
    <source>
        <dbReference type="ARBA" id="ARBA00023295"/>
    </source>
</evidence>
<dbReference type="Pfam" id="PF00150">
    <property type="entry name" value="Cellulase"/>
    <property type="match status" value="1"/>
</dbReference>
<dbReference type="InterPro" id="IPR041036">
    <property type="entry name" value="GH5_C"/>
</dbReference>
<feature type="domain" description="Glycoside hydrolase family 5" evidence="6">
    <location>
        <begin position="128"/>
        <end position="314"/>
    </location>
</feature>
<evidence type="ECO:0000313" key="8">
    <source>
        <dbReference type="EMBL" id="OLP78709.1"/>
    </source>
</evidence>
<keyword evidence="9" id="KW-1185">Reference proteome</keyword>
<comment type="caution">
    <text evidence="8">The sequence shown here is derived from an EMBL/GenBank/DDBJ whole genome shotgun (WGS) entry which is preliminary data.</text>
</comment>
<dbReference type="GO" id="GO:0004553">
    <property type="term" value="F:hydrolase activity, hydrolyzing O-glycosyl compounds"/>
    <property type="evidence" value="ECO:0007669"/>
    <property type="project" value="InterPro"/>
</dbReference>
<dbReference type="InterPro" id="IPR017853">
    <property type="entry name" value="GH"/>
</dbReference>
<dbReference type="OMA" id="CEATPWR"/>
<feature type="region of interest" description="Disordered" evidence="5">
    <location>
        <begin position="578"/>
        <end position="608"/>
    </location>
</feature>
<feature type="region of interest" description="Disordered" evidence="5">
    <location>
        <begin position="1"/>
        <end position="45"/>
    </location>
</feature>
<name>A0A1Q9C713_SYMMI</name>
<accession>A0A1Q9C713</accession>
<protein>
    <submittedName>
        <fullName evidence="8">Endoglycoceramidase</fullName>
    </submittedName>
</protein>
<evidence type="ECO:0000256" key="2">
    <source>
        <dbReference type="ARBA" id="ARBA00022801"/>
    </source>
</evidence>
<organism evidence="8 9">
    <name type="scientific">Symbiodinium microadriaticum</name>
    <name type="common">Dinoflagellate</name>
    <name type="synonym">Zooxanthella microadriatica</name>
    <dbReference type="NCBI Taxonomy" id="2951"/>
    <lineage>
        <taxon>Eukaryota</taxon>
        <taxon>Sar</taxon>
        <taxon>Alveolata</taxon>
        <taxon>Dinophyceae</taxon>
        <taxon>Suessiales</taxon>
        <taxon>Symbiodiniaceae</taxon>
        <taxon>Symbiodinium</taxon>
    </lineage>
</organism>
<proteinExistence type="inferred from homology"/>
<sequence>MLRGGSPFQISPEIEEPSGDDPKGDRATNGRKKPGRNGIITGEDALGRDYGENPVGIVTYHEDIKACDTFHEGTEAIYTYIEETYAFVKDIWESNTYDNGRSGPSDYINGVFIVCDCFWAAGYEFPNYYKRSVLGYDLVNEPLNGDYYTDAKLFEPGEADRRLLEPMYVSLSKVIREADPEAILMYEPAPFPDTIPAYVPLAGGVRPVGFQTGPTPGEGERQVLSYHIYSCGFATDKCDRKGDLPSPVCEECDRMADSAVTTREADARRLGGAAFLTEFGACSGTPNCLSEIHRVADMADRALHSWAYWEFKYNHDITTVAGPEEGFYDLQGNLQVPKVAALSRTYAPLVAGRTTSLRYDASSGAFRLTYVPEESTHSLKTEIYYNEKLNYPSGAEVHVLGGSSAAVGKNRVEVTAEVPAGAVVDVALARPSFLGNGQFRSAGGGLVEWKAESASTTSFELSTSSNVTWWKGLKVISDLGETVCDLQMQDATHGPIRCTLPEPAQNTLLFSYTIELWKAKELGIHRRVDVLKHDFLGPLLGRTVSFHWSSDSDIQEVPSQAAPGDCEATPWRFCRRRSGRGSGGLSRTPLLKAPVAASPRGEPWRCTG</sequence>
<feature type="domain" description="Glycoside hydrolase family 5 C-terminal" evidence="7">
    <location>
        <begin position="344"/>
        <end position="407"/>
    </location>
</feature>
<dbReference type="InterPro" id="IPR001547">
    <property type="entry name" value="Glyco_hydro_5"/>
</dbReference>
<dbReference type="AlphaFoldDB" id="A0A1Q9C713"/>
<dbReference type="Gene3D" id="3.20.20.80">
    <property type="entry name" value="Glycosidases"/>
    <property type="match status" value="1"/>
</dbReference>
<evidence type="ECO:0000256" key="1">
    <source>
        <dbReference type="ARBA" id="ARBA00005641"/>
    </source>
</evidence>
<dbReference type="SUPFAM" id="SSF51445">
    <property type="entry name" value="(Trans)glycosidases"/>
    <property type="match status" value="1"/>
</dbReference>
<dbReference type="OrthoDB" id="1887033at2759"/>
<dbReference type="GO" id="GO:0016042">
    <property type="term" value="P:lipid catabolic process"/>
    <property type="evidence" value="ECO:0007669"/>
    <property type="project" value="UniProtKB-ARBA"/>
</dbReference>
<evidence type="ECO:0000256" key="5">
    <source>
        <dbReference type="SAM" id="MobiDB-lite"/>
    </source>
</evidence>
<evidence type="ECO:0000256" key="4">
    <source>
        <dbReference type="RuleBase" id="RU361153"/>
    </source>
</evidence>
<dbReference type="InterPro" id="IPR052066">
    <property type="entry name" value="Glycosphingolipid_Hydrolases"/>
</dbReference>
<dbReference type="GO" id="GO:0000272">
    <property type="term" value="P:polysaccharide catabolic process"/>
    <property type="evidence" value="ECO:0007669"/>
    <property type="project" value="InterPro"/>
</dbReference>
<dbReference type="GO" id="GO:1901136">
    <property type="term" value="P:carbohydrate derivative catabolic process"/>
    <property type="evidence" value="ECO:0007669"/>
    <property type="project" value="UniProtKB-ARBA"/>
</dbReference>
<keyword evidence="3 4" id="KW-0326">Glycosidase</keyword>
<dbReference type="Proteomes" id="UP000186817">
    <property type="component" value="Unassembled WGS sequence"/>
</dbReference>
<evidence type="ECO:0000313" key="9">
    <source>
        <dbReference type="Proteomes" id="UP000186817"/>
    </source>
</evidence>
<dbReference type="PROSITE" id="PS00659">
    <property type="entry name" value="GLYCOSYL_HYDROL_F5"/>
    <property type="match status" value="1"/>
</dbReference>
<dbReference type="PANTHER" id="PTHR31308:SF3">
    <property type="entry name" value="ENDOGLYCOCERAMIDASE"/>
    <property type="match status" value="1"/>
</dbReference>
<keyword evidence="2 4" id="KW-0378">Hydrolase</keyword>
<comment type="similarity">
    <text evidence="1 4">Belongs to the glycosyl hydrolase 5 (cellulase A) family.</text>
</comment>
<dbReference type="InterPro" id="IPR018087">
    <property type="entry name" value="Glyco_hydro_5_CS"/>
</dbReference>
<evidence type="ECO:0000259" key="6">
    <source>
        <dbReference type="Pfam" id="PF00150"/>
    </source>
</evidence>
<dbReference type="EMBL" id="LSRX01001574">
    <property type="protein sequence ID" value="OLP78709.1"/>
    <property type="molecule type" value="Genomic_DNA"/>
</dbReference>